<sequence length="291" mass="33306">MRTAVVTASYAGDFERCRLLCESMDLRLKGSWTHYILVAPFDVSLFRTLEGPRRRIVSERDLLPSWLRAIPDPTSRGRSKIWISPFGLPLRGWHVQQLRRFALSRHINEEAMFSIDSDVVLLRDFDPASLWHNGRLALYSKVDGIQPEMPSNHLEWLAHSDRLLGIGPYRLPATDYINTLIGWRSDTCRALLDYIENLHGHGWVRAIIRSRQFSECLIYGRFVDEVLNGEGHYAAEALCHVLWTEDDYERDLPGLQRFLARMGPNQIGIGVQSFVGHDLDDIRALVLGNAA</sequence>
<accession>A0ABU0BLR6</accession>
<evidence type="ECO:0008006" key="3">
    <source>
        <dbReference type="Google" id="ProtNLM"/>
    </source>
</evidence>
<gene>
    <name evidence="1" type="ORF">QO002_001323</name>
</gene>
<keyword evidence="2" id="KW-1185">Reference proteome</keyword>
<evidence type="ECO:0000313" key="2">
    <source>
        <dbReference type="Proteomes" id="UP001230207"/>
    </source>
</evidence>
<evidence type="ECO:0000313" key="1">
    <source>
        <dbReference type="EMBL" id="MDQ0319185.1"/>
    </source>
</evidence>
<proteinExistence type="predicted"/>
<dbReference type="Pfam" id="PF20102">
    <property type="entry name" value="DUF6492"/>
    <property type="match status" value="1"/>
</dbReference>
<dbReference type="RefSeq" id="WP_307227856.1">
    <property type="nucleotide sequence ID" value="NZ_JAUSVF010000001.1"/>
</dbReference>
<reference evidence="1 2" key="1">
    <citation type="submission" date="2023-07" db="EMBL/GenBank/DDBJ databases">
        <title>Genomic Encyclopedia of Type Strains, Phase IV (KMG-IV): sequencing the most valuable type-strain genomes for metagenomic binning, comparative biology and taxonomic classification.</title>
        <authorList>
            <person name="Goeker M."/>
        </authorList>
    </citation>
    <scope>NUCLEOTIDE SEQUENCE [LARGE SCALE GENOMIC DNA]</scope>
    <source>
        <strain evidence="1 2">DSM 1112</strain>
    </source>
</reference>
<name>A0ABU0BLR6_9HYPH</name>
<comment type="caution">
    <text evidence="1">The sequence shown here is derived from an EMBL/GenBank/DDBJ whole genome shotgun (WGS) entry which is preliminary data.</text>
</comment>
<protein>
    <recommendedName>
        <fullName evidence="3">Glycosyl transferase family 8</fullName>
    </recommendedName>
</protein>
<organism evidence="1 2">
    <name type="scientific">Pararhizobium capsulatum DSM 1112</name>
    <dbReference type="NCBI Taxonomy" id="1121113"/>
    <lineage>
        <taxon>Bacteria</taxon>
        <taxon>Pseudomonadati</taxon>
        <taxon>Pseudomonadota</taxon>
        <taxon>Alphaproteobacteria</taxon>
        <taxon>Hyphomicrobiales</taxon>
        <taxon>Rhizobiaceae</taxon>
        <taxon>Rhizobium/Agrobacterium group</taxon>
        <taxon>Pararhizobium</taxon>
    </lineage>
</organism>
<dbReference type="Proteomes" id="UP001230207">
    <property type="component" value="Unassembled WGS sequence"/>
</dbReference>
<dbReference type="EMBL" id="JAUSVF010000001">
    <property type="protein sequence ID" value="MDQ0319185.1"/>
    <property type="molecule type" value="Genomic_DNA"/>
</dbReference>
<dbReference type="InterPro" id="IPR045499">
    <property type="entry name" value="DUF6492"/>
</dbReference>